<evidence type="ECO:0000256" key="1">
    <source>
        <dbReference type="ARBA" id="ARBA00004123"/>
    </source>
</evidence>
<evidence type="ECO:0000256" key="3">
    <source>
        <dbReference type="ARBA" id="ARBA00022553"/>
    </source>
</evidence>
<proteinExistence type="predicted"/>
<dbReference type="SUPFAM" id="SSF48403">
    <property type="entry name" value="Ankyrin repeat"/>
    <property type="match status" value="1"/>
</dbReference>
<dbReference type="Gene3D" id="1.25.40.20">
    <property type="entry name" value="Ankyrin repeat-containing domain"/>
    <property type="match status" value="1"/>
</dbReference>
<feature type="repeat" description="ANK" evidence="9">
    <location>
        <begin position="151"/>
        <end position="183"/>
    </location>
</feature>
<evidence type="ECO:0000313" key="12">
    <source>
        <dbReference type="EnsemblProtists" id="EKX53616"/>
    </source>
</evidence>
<organism evidence="11">
    <name type="scientific">Guillardia theta (strain CCMP2712)</name>
    <name type="common">Cryptophyte</name>
    <dbReference type="NCBI Taxonomy" id="905079"/>
    <lineage>
        <taxon>Eukaryota</taxon>
        <taxon>Cryptophyceae</taxon>
        <taxon>Pyrenomonadales</taxon>
        <taxon>Geminigeraceae</taxon>
        <taxon>Guillardia</taxon>
    </lineage>
</organism>
<reference evidence="13" key="2">
    <citation type="submission" date="2012-11" db="EMBL/GenBank/DDBJ databases">
        <authorList>
            <person name="Kuo A."/>
            <person name="Curtis B.A."/>
            <person name="Tanifuji G."/>
            <person name="Burki F."/>
            <person name="Gruber A."/>
            <person name="Irimia M."/>
            <person name="Maruyama S."/>
            <person name="Arias M.C."/>
            <person name="Ball S.G."/>
            <person name="Gile G.H."/>
            <person name="Hirakawa Y."/>
            <person name="Hopkins J.F."/>
            <person name="Rensing S.A."/>
            <person name="Schmutz J."/>
            <person name="Symeonidi A."/>
            <person name="Elias M."/>
            <person name="Eveleigh R.J."/>
            <person name="Herman E.K."/>
            <person name="Klute M.J."/>
            <person name="Nakayama T."/>
            <person name="Obornik M."/>
            <person name="Reyes-Prieto A."/>
            <person name="Armbrust E.V."/>
            <person name="Aves S.J."/>
            <person name="Beiko R.G."/>
            <person name="Coutinho P."/>
            <person name="Dacks J.B."/>
            <person name="Durnford D.G."/>
            <person name="Fast N.M."/>
            <person name="Green B.R."/>
            <person name="Grisdale C."/>
            <person name="Hempe F."/>
            <person name="Henrissat B."/>
            <person name="Hoppner M.P."/>
            <person name="Ishida K.-I."/>
            <person name="Kim E."/>
            <person name="Koreny L."/>
            <person name="Kroth P.G."/>
            <person name="Liu Y."/>
            <person name="Malik S.-B."/>
            <person name="Maier U.G."/>
            <person name="McRose D."/>
            <person name="Mock T."/>
            <person name="Neilson J.A."/>
            <person name="Onodera N.T."/>
            <person name="Poole A.M."/>
            <person name="Pritham E.J."/>
            <person name="Richards T.A."/>
            <person name="Rocap G."/>
            <person name="Roy S.W."/>
            <person name="Sarai C."/>
            <person name="Schaack S."/>
            <person name="Shirato S."/>
            <person name="Slamovits C.H."/>
            <person name="Spencer D.F."/>
            <person name="Suzuki S."/>
            <person name="Worden A.Z."/>
            <person name="Zauner S."/>
            <person name="Barry K."/>
            <person name="Bell C."/>
            <person name="Bharti A.K."/>
            <person name="Crow J.A."/>
            <person name="Grimwood J."/>
            <person name="Kramer R."/>
            <person name="Lindquist E."/>
            <person name="Lucas S."/>
            <person name="Salamov A."/>
            <person name="McFadden G.I."/>
            <person name="Lane C.E."/>
            <person name="Keeling P.J."/>
            <person name="Gray M.W."/>
            <person name="Grigoriev I.V."/>
            <person name="Archibald J.M."/>
        </authorList>
    </citation>
    <scope>NUCLEOTIDE SEQUENCE</scope>
    <source>
        <strain evidence="13">CCMP2712</strain>
    </source>
</reference>
<dbReference type="EnsemblProtists" id="EKX53616">
    <property type="protein sequence ID" value="EKX53616"/>
    <property type="gene ID" value="GUITHDRAFT_132720"/>
</dbReference>
<evidence type="ECO:0000256" key="7">
    <source>
        <dbReference type="ARBA" id="ARBA00030621"/>
    </source>
</evidence>
<dbReference type="RefSeq" id="XP_005840596.1">
    <property type="nucleotide sequence ID" value="XM_005840539.1"/>
</dbReference>
<dbReference type="SMART" id="SM00248">
    <property type="entry name" value="ANK"/>
    <property type="match status" value="2"/>
</dbReference>
<dbReference type="PANTHER" id="PTHR15263">
    <property type="entry name" value="I-KAPPA-B-LIKE PROTEIN IKBL"/>
    <property type="match status" value="1"/>
</dbReference>
<keyword evidence="3" id="KW-0597">Phosphoprotein</keyword>
<sequence>MLEAHEVGSVQPLRDTAMEDEDGGRDGKKDRKKEKKKKDNENKSKKRKCKREVPSDDSSRGKDKRRRRSEEEASGASSRKQQKRARKFLDAVGGGYLLRVEKMLSKRKELLSSLDEKTGQTPLQLSCEHGHFQISLLLLRRCCDVNGQDAQGNTALHLAVRGRHWDLVRLLTERGAKVCRNHDGKTPEDWGMSDGLSSLDEHLRRKQEKAEALRCRRDDLGEIEQGSGEGMAAEAAGRVGWKRLHFEHLEGWEGGVGQDTFRCDEWEWLEDEASSDGDWWEQLGKEMHARHAKYSSFFSASDQGQQKAHKPPPSSSSTPYSSSNYRDRMAWEREQAKAAHSLSQDTTMERMKRMSQHAEDWEKFLQLAKTCQQTSRRILLKDVPFPHVPPGGDIALEALMLPPHQEGGSDDGALRCGRWHPDKFAQKFGKLIEPAEHDEIIGKVVSLSQALTQLL</sequence>
<dbReference type="AlphaFoldDB" id="L1JYG0"/>
<dbReference type="InterPro" id="IPR038753">
    <property type="entry name" value="NFKBIL1"/>
</dbReference>
<dbReference type="OrthoDB" id="6718656at2759"/>
<feature type="region of interest" description="Disordered" evidence="10">
    <location>
        <begin position="299"/>
        <end position="325"/>
    </location>
</feature>
<dbReference type="InterPro" id="IPR036770">
    <property type="entry name" value="Ankyrin_rpt-contain_sf"/>
</dbReference>
<feature type="repeat" description="ANK" evidence="9">
    <location>
        <begin position="118"/>
        <end position="150"/>
    </location>
</feature>
<keyword evidence="6" id="KW-0539">Nucleus</keyword>
<reference evidence="11 13" key="1">
    <citation type="journal article" date="2012" name="Nature">
        <title>Algal genomes reveal evolutionary mosaicism and the fate of nucleomorphs.</title>
        <authorList>
            <consortium name="DOE Joint Genome Institute"/>
            <person name="Curtis B.A."/>
            <person name="Tanifuji G."/>
            <person name="Burki F."/>
            <person name="Gruber A."/>
            <person name="Irimia M."/>
            <person name="Maruyama S."/>
            <person name="Arias M.C."/>
            <person name="Ball S.G."/>
            <person name="Gile G.H."/>
            <person name="Hirakawa Y."/>
            <person name="Hopkins J.F."/>
            <person name="Kuo A."/>
            <person name="Rensing S.A."/>
            <person name="Schmutz J."/>
            <person name="Symeonidi A."/>
            <person name="Elias M."/>
            <person name="Eveleigh R.J."/>
            <person name="Herman E.K."/>
            <person name="Klute M.J."/>
            <person name="Nakayama T."/>
            <person name="Obornik M."/>
            <person name="Reyes-Prieto A."/>
            <person name="Armbrust E.V."/>
            <person name="Aves S.J."/>
            <person name="Beiko R.G."/>
            <person name="Coutinho P."/>
            <person name="Dacks J.B."/>
            <person name="Durnford D.G."/>
            <person name="Fast N.M."/>
            <person name="Green B.R."/>
            <person name="Grisdale C.J."/>
            <person name="Hempel F."/>
            <person name="Henrissat B."/>
            <person name="Hoppner M.P."/>
            <person name="Ishida K."/>
            <person name="Kim E."/>
            <person name="Koreny L."/>
            <person name="Kroth P.G."/>
            <person name="Liu Y."/>
            <person name="Malik S.B."/>
            <person name="Maier U.G."/>
            <person name="McRose D."/>
            <person name="Mock T."/>
            <person name="Neilson J.A."/>
            <person name="Onodera N.T."/>
            <person name="Poole A.M."/>
            <person name="Pritham E.J."/>
            <person name="Richards T.A."/>
            <person name="Rocap G."/>
            <person name="Roy S.W."/>
            <person name="Sarai C."/>
            <person name="Schaack S."/>
            <person name="Shirato S."/>
            <person name="Slamovits C.H."/>
            <person name="Spencer D.F."/>
            <person name="Suzuki S."/>
            <person name="Worden A.Z."/>
            <person name="Zauner S."/>
            <person name="Barry K."/>
            <person name="Bell C."/>
            <person name="Bharti A.K."/>
            <person name="Crow J.A."/>
            <person name="Grimwood J."/>
            <person name="Kramer R."/>
            <person name="Lindquist E."/>
            <person name="Lucas S."/>
            <person name="Salamov A."/>
            <person name="McFadden G.I."/>
            <person name="Lane C.E."/>
            <person name="Keeling P.J."/>
            <person name="Gray M.W."/>
            <person name="Grigoriev I.V."/>
            <person name="Archibald J.M."/>
        </authorList>
    </citation>
    <scope>NUCLEOTIDE SEQUENCE</scope>
    <source>
        <strain evidence="11 13">CCMP2712</strain>
    </source>
</reference>
<evidence type="ECO:0000256" key="2">
    <source>
        <dbReference type="ARBA" id="ARBA00014259"/>
    </source>
</evidence>
<dbReference type="GO" id="GO:0043124">
    <property type="term" value="P:negative regulation of canonical NF-kappaB signal transduction"/>
    <property type="evidence" value="ECO:0007669"/>
    <property type="project" value="InterPro"/>
</dbReference>
<keyword evidence="5 9" id="KW-0040">ANK repeat</keyword>
<accession>L1JYG0</accession>
<keyword evidence="13" id="KW-1185">Reference proteome</keyword>
<dbReference type="Pfam" id="PF12796">
    <property type="entry name" value="Ank_2"/>
    <property type="match status" value="1"/>
</dbReference>
<dbReference type="PROSITE" id="PS50297">
    <property type="entry name" value="ANK_REP_REGION"/>
    <property type="match status" value="2"/>
</dbReference>
<evidence type="ECO:0000256" key="8">
    <source>
        <dbReference type="ARBA" id="ARBA00030802"/>
    </source>
</evidence>
<keyword evidence="4" id="KW-0677">Repeat</keyword>
<dbReference type="GO" id="GO:0005634">
    <property type="term" value="C:nucleus"/>
    <property type="evidence" value="ECO:0007669"/>
    <property type="project" value="UniProtKB-SubCell"/>
</dbReference>
<dbReference type="InterPro" id="IPR002110">
    <property type="entry name" value="Ankyrin_rpt"/>
</dbReference>
<gene>
    <name evidence="11" type="ORF">GUITHDRAFT_132720</name>
</gene>
<feature type="compositionally biased region" description="Basic and acidic residues" evidence="10">
    <location>
        <begin position="51"/>
        <end position="61"/>
    </location>
</feature>
<reference evidence="12" key="3">
    <citation type="submission" date="2016-03" db="UniProtKB">
        <authorList>
            <consortium name="EnsemblProtists"/>
        </authorList>
    </citation>
    <scope>IDENTIFICATION</scope>
</reference>
<evidence type="ECO:0000313" key="13">
    <source>
        <dbReference type="Proteomes" id="UP000011087"/>
    </source>
</evidence>
<dbReference type="KEGG" id="gtt:GUITHDRAFT_132720"/>
<dbReference type="GeneID" id="17310499"/>
<dbReference type="Proteomes" id="UP000011087">
    <property type="component" value="Unassembled WGS sequence"/>
</dbReference>
<evidence type="ECO:0000256" key="9">
    <source>
        <dbReference type="PROSITE-ProRule" id="PRU00023"/>
    </source>
</evidence>
<dbReference type="HOGENOM" id="CLU_601952_0_0_1"/>
<comment type="subcellular location">
    <subcellularLocation>
        <location evidence="1">Nucleus</location>
    </subcellularLocation>
</comment>
<feature type="region of interest" description="Disordered" evidence="10">
    <location>
        <begin position="1"/>
        <end position="84"/>
    </location>
</feature>
<dbReference type="PaxDb" id="55529-EKX53616"/>
<name>L1JYG0_GUITC</name>
<protein>
    <recommendedName>
        <fullName evidence="2">NF-kappa-B inhibitor-like protein 1</fullName>
    </recommendedName>
    <alternativeName>
        <fullName evidence="7">Inhibitor of kappa B-like protein</fullName>
    </alternativeName>
    <alternativeName>
        <fullName evidence="8">Nuclear factor of kappa light polypeptide gene enhancer in B-cells inhibitor-like 1</fullName>
    </alternativeName>
</protein>
<evidence type="ECO:0000256" key="5">
    <source>
        <dbReference type="ARBA" id="ARBA00023043"/>
    </source>
</evidence>
<evidence type="ECO:0000256" key="10">
    <source>
        <dbReference type="SAM" id="MobiDB-lite"/>
    </source>
</evidence>
<dbReference type="PROSITE" id="PS50088">
    <property type="entry name" value="ANK_REPEAT"/>
    <property type="match status" value="2"/>
</dbReference>
<evidence type="ECO:0000256" key="4">
    <source>
        <dbReference type="ARBA" id="ARBA00022737"/>
    </source>
</evidence>
<dbReference type="EMBL" id="JH992969">
    <property type="protein sequence ID" value="EKX53616.1"/>
    <property type="molecule type" value="Genomic_DNA"/>
</dbReference>
<evidence type="ECO:0000256" key="6">
    <source>
        <dbReference type="ARBA" id="ARBA00023242"/>
    </source>
</evidence>
<evidence type="ECO:0000313" key="11">
    <source>
        <dbReference type="EMBL" id="EKX53616.1"/>
    </source>
</evidence>
<dbReference type="PANTHER" id="PTHR15263:SF1">
    <property type="entry name" value="NF-KAPPA-B INHIBITOR-LIKE PROTEIN 1"/>
    <property type="match status" value="1"/>
</dbReference>